<evidence type="ECO:0000256" key="2">
    <source>
        <dbReference type="ARBA" id="ARBA00022801"/>
    </source>
</evidence>
<feature type="chain" id="PRO_5047437905" description="DUF4962 domain-containing protein" evidence="3">
    <location>
        <begin position="34"/>
        <end position="1725"/>
    </location>
</feature>
<feature type="domain" description="SLH" evidence="5">
    <location>
        <begin position="1544"/>
        <end position="1604"/>
    </location>
</feature>
<dbReference type="NCBIfam" id="NF045571">
    <property type="entry name" value="HepHepsulflyase"/>
    <property type="match status" value="1"/>
</dbReference>
<dbReference type="Pfam" id="PF12733">
    <property type="entry name" value="Cadherin-like"/>
    <property type="match status" value="2"/>
</dbReference>
<dbReference type="Pfam" id="PF02018">
    <property type="entry name" value="CBM_4_9"/>
    <property type="match status" value="1"/>
</dbReference>
<dbReference type="Pfam" id="PF00754">
    <property type="entry name" value="F5_F8_type_C"/>
    <property type="match status" value="2"/>
</dbReference>
<dbReference type="Proteomes" id="UP000615455">
    <property type="component" value="Unassembled WGS sequence"/>
</dbReference>
<dbReference type="Gene3D" id="2.60.120.260">
    <property type="entry name" value="Galactose-binding domain-like"/>
    <property type="match status" value="3"/>
</dbReference>
<evidence type="ECO:0000259" key="4">
    <source>
        <dbReference type="PROSITE" id="PS50022"/>
    </source>
</evidence>
<dbReference type="PANTHER" id="PTHR43308">
    <property type="entry name" value="OUTER MEMBRANE PROTEIN ALPHA-RELATED"/>
    <property type="match status" value="1"/>
</dbReference>
<dbReference type="SUPFAM" id="SSF49785">
    <property type="entry name" value="Galactose-binding domain-like"/>
    <property type="match status" value="3"/>
</dbReference>
<dbReference type="Pfam" id="PF07833">
    <property type="entry name" value="Cu_amine_oxidN1"/>
    <property type="match status" value="1"/>
</dbReference>
<dbReference type="Pfam" id="PF18675">
    <property type="entry name" value="HepII_C"/>
    <property type="match status" value="1"/>
</dbReference>
<dbReference type="PANTHER" id="PTHR43308:SF5">
    <property type="entry name" value="S-LAYER PROTEIN _ PEPTIDOGLYCAN ENDO-BETA-N-ACETYLGLUCOSAMINIDASE"/>
    <property type="match status" value="1"/>
</dbReference>
<dbReference type="InterPro" id="IPR001119">
    <property type="entry name" value="SLH_dom"/>
</dbReference>
<dbReference type="InterPro" id="IPR008929">
    <property type="entry name" value="Chondroitin_lyas"/>
</dbReference>
<accession>A0ABQ1EUZ7</accession>
<dbReference type="Pfam" id="PF00395">
    <property type="entry name" value="SLH"/>
    <property type="match status" value="3"/>
</dbReference>
<reference evidence="7" key="1">
    <citation type="journal article" date="2019" name="Int. J. Syst. Evol. Microbiol.">
        <title>The Global Catalogue of Microorganisms (GCM) 10K type strain sequencing project: providing services to taxonomists for standard genome sequencing and annotation.</title>
        <authorList>
            <consortium name="The Broad Institute Genomics Platform"/>
            <consortium name="The Broad Institute Genome Sequencing Center for Infectious Disease"/>
            <person name="Wu L."/>
            <person name="Ma J."/>
        </authorList>
    </citation>
    <scope>NUCLEOTIDE SEQUENCE [LARGE SCALE GENOMIC DNA]</scope>
    <source>
        <strain evidence="7">CGMCC 1.15043</strain>
    </source>
</reference>
<dbReference type="InterPro" id="IPR003305">
    <property type="entry name" value="CenC_carb-bd"/>
</dbReference>
<dbReference type="InterPro" id="IPR000421">
    <property type="entry name" value="FA58C"/>
</dbReference>
<comment type="subcellular location">
    <subcellularLocation>
        <location evidence="1">Cell envelope</location>
    </subcellularLocation>
</comment>
<evidence type="ECO:0000256" key="1">
    <source>
        <dbReference type="ARBA" id="ARBA00004196"/>
    </source>
</evidence>
<dbReference type="Gene3D" id="3.30.457.10">
    <property type="entry name" value="Copper amine oxidase-like, N-terminal domain"/>
    <property type="match status" value="1"/>
</dbReference>
<dbReference type="InterPro" id="IPR025883">
    <property type="entry name" value="Cadherin-like_domain"/>
</dbReference>
<dbReference type="InterPro" id="IPR008979">
    <property type="entry name" value="Galactose-bd-like_sf"/>
</dbReference>
<dbReference type="SUPFAM" id="SSF55383">
    <property type="entry name" value="Copper amine oxidase, domain N"/>
    <property type="match status" value="1"/>
</dbReference>
<dbReference type="PROSITE" id="PS50022">
    <property type="entry name" value="FA58C_3"/>
    <property type="match status" value="2"/>
</dbReference>
<keyword evidence="7" id="KW-1185">Reference proteome</keyword>
<feature type="domain" description="SLH" evidence="5">
    <location>
        <begin position="1671"/>
        <end position="1725"/>
    </location>
</feature>
<dbReference type="Gene3D" id="2.60.40.2750">
    <property type="match status" value="1"/>
</dbReference>
<proteinExistence type="predicted"/>
<evidence type="ECO:0008006" key="8">
    <source>
        <dbReference type="Google" id="ProtNLM"/>
    </source>
</evidence>
<evidence type="ECO:0000256" key="3">
    <source>
        <dbReference type="SAM" id="SignalP"/>
    </source>
</evidence>
<keyword evidence="3" id="KW-0732">Signal</keyword>
<dbReference type="InterPro" id="IPR012480">
    <property type="entry name" value="Hepar_II_III_C"/>
</dbReference>
<dbReference type="Pfam" id="PF07940">
    <property type="entry name" value="Hepar_II_III_C"/>
    <property type="match status" value="1"/>
</dbReference>
<dbReference type="InterPro" id="IPR054645">
    <property type="entry name" value="HepB"/>
</dbReference>
<dbReference type="InterPro" id="IPR040925">
    <property type="entry name" value="HepII_C"/>
</dbReference>
<dbReference type="InterPro" id="IPR051465">
    <property type="entry name" value="Cell_Envelope_Struct_Comp"/>
</dbReference>
<feature type="domain" description="F5/8 type C" evidence="4">
    <location>
        <begin position="1192"/>
        <end position="1327"/>
    </location>
</feature>
<organism evidence="6 7">
    <name type="scientific">Paenibacillus marchantiophytorum</name>
    <dbReference type="NCBI Taxonomy" id="1619310"/>
    <lineage>
        <taxon>Bacteria</taxon>
        <taxon>Bacillati</taxon>
        <taxon>Bacillota</taxon>
        <taxon>Bacilli</taxon>
        <taxon>Bacillales</taxon>
        <taxon>Paenibacillaceae</taxon>
        <taxon>Paenibacillus</taxon>
    </lineage>
</organism>
<comment type="caution">
    <text evidence="6">The sequence shown here is derived from an EMBL/GenBank/DDBJ whole genome shotgun (WGS) entry which is preliminary data.</text>
</comment>
<dbReference type="Gene3D" id="1.50.10.100">
    <property type="entry name" value="Chondroitin AC/alginate lyase"/>
    <property type="match status" value="1"/>
</dbReference>
<sequence>MKLKWQSNLQLLLSFLMVLSISNGLLGSQEVQAVEASNVSDISVFSQTYSVAPTTENLVVNPGFESGDTGWEFWDGASSVVSNNANSGTNSVVVSAGNTGFAQNITTGVAENETYYFEVYGKVDSGQDGRIFVTCRDSNNQDLYTTSMSNFVIASTDYKLRSAIFTAPPGTVKIQIWTWTNLPTGNYYLDDFVLRKHSGPTPTDNPYPAPPVLPPAEHPRLFVRATDLDEIRSRLAHAEVKDAWEHMLDAAGQSFTGELPAPSSKEKNNQDNVIMKTIQAKALLYLLQADETSGQQAVSMMTNYLNTVVFPRHDYRPIGEALTLGSIVYDWCYPLMTASQRLHFIQRFETIAEGMEIGYPAIGQGAVVGHGSEAQLMRDQLSVGIAVYDENPAIYNLVAGRFFAEYVEPRNYVYASNAQHQGDSYGPYRYQWDVFASWIFKRMGAGDVFNSDQGKTPYEWIYARRPDGQLMRNGDTFQSQRPFGEYWSEPMPNMLPASYYHDPFLKNEFLRQNSYNKSAKDDLWVILFDDPQLGTMNEQTLPLTKYFPEPSGQMTARTSWTGGIQSSTVVATMKVGTTLFTNHQHMDSGQFQLYYKGGLAIDSGIYDGTMGGYFGSHDLNYNKRTIAHNTMLVYDPNETFPAGSNDGGQRFLYEEPATMQELLNPTNNYEVADVVKHQFGPDAVTPDYSYIKGDLTKAYTSKMEDFKRSFVFLNLKNDDHPAALVVFDKVTSADANFKKTWLLHSENEPDISGDTVTLERTEKGYNGKLVNRTLLPASNNAEITKIGGTDKEFIVNGVNYPQAPWSEDSTEAGAWRVEVSPKANAETDVFLNVMQVMDAVDGPQPLATESIVSNEMVGVKIEDRAVLFSKSGVDITNTASFELPVSNKDVRVLVTDLSTGYWTVTKAGETTSVEYEVTPDEGTLYFAATAGGTYILQHSPTRTLSVPVALVTLPVQAEKDAVVMQVNGVDFAFHSELALSDGQVIIPYERLAAELGLTTNLQGSTLTMSRRGTTVEMTISSNVITINGQSATLPTPVTLRNGVVYIPLEVASIANWAVVKWDEYSLKAKVFSVLPVTEYKVVEIDSSTTADVALQAADGDLNTVWTDRVPGAYLVYDLGETRKFDHIDLAWLNGLDRYYQYQLLTSPDGSNWTSRYAGESLGSNDTYEAMYFAPVSARFVKLIGNGYRSDLGGSGEVSLKEMRIATPYYKVEAVRSSRGKGEEAIDGTLGTMWTAEDKGSWIEFDLGASYTVAGLGSSWYVGEEHLFEVWVSDDQKQWTTVFQGSNSGTTRGMEDIFFTPIGARYVRVVGKGDWNSIWEAVLYKPGVSNNANLSGLNVDSGALNEDFATGTKSYTQNVANLVTSIKVTPNLEDTSARVKVNGIAVASGQASQPISLGVGLNTIEVVVTAEDNTMNTYTIKVTRMAGHTSDGEVSSGVLASKDTNLSQMNLVADGKTLGLSPAFSPDIVQYTGETDAEWIELQLAATDSKAVVKLKDETIGSVKRVPLLIGDNKLIVSVKAEDGSTKTYTLSIKRIAAKDPSIPTLACSITDIEHHWAKLDICKAAALGIVEGVSVNNYDPDGQVTRTAFIVMLLKTLQLSTAKESALSSFTDSSSIPEWGRSAIHTAAAMGWIEGYSDGTFRPQERINRLEMAVIISRAMKLEKGTTQQAIADDNQIPGWAKSYVEAVYEHGLLEGAAGNQFVPYGVTTRAESAVIMLRIWNKLH</sequence>
<evidence type="ECO:0000259" key="5">
    <source>
        <dbReference type="PROSITE" id="PS51272"/>
    </source>
</evidence>
<dbReference type="InterPro" id="IPR012854">
    <property type="entry name" value="Cu_amine_oxidase-like_N"/>
</dbReference>
<dbReference type="Gene3D" id="2.70.98.70">
    <property type="match status" value="1"/>
</dbReference>
<feature type="domain" description="F5/8 type C" evidence="4">
    <location>
        <begin position="1059"/>
        <end position="1182"/>
    </location>
</feature>
<evidence type="ECO:0000313" key="7">
    <source>
        <dbReference type="Proteomes" id="UP000615455"/>
    </source>
</evidence>
<dbReference type="EMBL" id="BMHE01000020">
    <property type="protein sequence ID" value="GFZ88729.1"/>
    <property type="molecule type" value="Genomic_DNA"/>
</dbReference>
<gene>
    <name evidence="6" type="ORF">GCM10008018_38480</name>
</gene>
<feature type="signal peptide" evidence="3">
    <location>
        <begin position="1"/>
        <end position="33"/>
    </location>
</feature>
<dbReference type="RefSeq" id="WP_189014034.1">
    <property type="nucleotide sequence ID" value="NZ_BMHE01000020.1"/>
</dbReference>
<evidence type="ECO:0000313" key="6">
    <source>
        <dbReference type="EMBL" id="GFZ88729.1"/>
    </source>
</evidence>
<feature type="domain" description="SLH" evidence="5">
    <location>
        <begin position="1607"/>
        <end position="1670"/>
    </location>
</feature>
<protein>
    <recommendedName>
        <fullName evidence="8">DUF4962 domain-containing protein</fullName>
    </recommendedName>
</protein>
<dbReference type="InterPro" id="IPR036582">
    <property type="entry name" value="Mao_N_sf"/>
</dbReference>
<keyword evidence="2" id="KW-0378">Hydrolase</keyword>
<name>A0ABQ1EUZ7_9BACL</name>
<dbReference type="PROSITE" id="PS51272">
    <property type="entry name" value="SLH"/>
    <property type="match status" value="3"/>
</dbReference>